<proteinExistence type="predicted"/>
<evidence type="ECO:0000313" key="1">
    <source>
        <dbReference type="EMBL" id="PWN46678.1"/>
    </source>
</evidence>
<name>A0ACD0NLI2_9BASI</name>
<organism evidence="1 2">
    <name type="scientific">Violaceomyces palustris</name>
    <dbReference type="NCBI Taxonomy" id="1673888"/>
    <lineage>
        <taxon>Eukaryota</taxon>
        <taxon>Fungi</taxon>
        <taxon>Dikarya</taxon>
        <taxon>Basidiomycota</taxon>
        <taxon>Ustilaginomycotina</taxon>
        <taxon>Ustilaginomycetes</taxon>
        <taxon>Violaceomycetales</taxon>
        <taxon>Violaceomycetaceae</taxon>
        <taxon>Violaceomyces</taxon>
    </lineage>
</organism>
<accession>A0ACD0NLI2</accession>
<reference evidence="1 2" key="1">
    <citation type="journal article" date="2018" name="Mol. Biol. Evol.">
        <title>Broad Genomic Sampling Reveals a Smut Pathogenic Ancestry of the Fungal Clade Ustilaginomycotina.</title>
        <authorList>
            <person name="Kijpornyongpan T."/>
            <person name="Mondo S.J."/>
            <person name="Barry K."/>
            <person name="Sandor L."/>
            <person name="Lee J."/>
            <person name="Lipzen A."/>
            <person name="Pangilinan J."/>
            <person name="LaButti K."/>
            <person name="Hainaut M."/>
            <person name="Henrissat B."/>
            <person name="Grigoriev I.V."/>
            <person name="Spatafora J.W."/>
            <person name="Aime M.C."/>
        </authorList>
    </citation>
    <scope>NUCLEOTIDE SEQUENCE [LARGE SCALE GENOMIC DNA]</scope>
    <source>
        <strain evidence="1 2">SA 807</strain>
    </source>
</reference>
<keyword evidence="2" id="KW-1185">Reference proteome</keyword>
<dbReference type="EMBL" id="KZ820785">
    <property type="protein sequence ID" value="PWN46678.1"/>
    <property type="molecule type" value="Genomic_DNA"/>
</dbReference>
<gene>
    <name evidence="1" type="ORF">IE53DRAFT_15866</name>
</gene>
<protein>
    <submittedName>
        <fullName evidence="1">Uncharacterized protein</fullName>
    </submittedName>
</protein>
<dbReference type="Proteomes" id="UP000245626">
    <property type="component" value="Unassembled WGS sequence"/>
</dbReference>
<sequence>MRCWSVEEVWGWYAKIRGWEESGCWIWRMATRRSVMANSRWDFFPPLVLFSPQARRQAFSRPTEKPMGTLDGGKGSCYISCHVRRPNPRSITPHKKVLSLLRVCMRGKNSEDGGSTLTVSKSLAWSFAHSRPEPSTQSAAQVAWPDQEEEGKKSKEEKEERKKEEGRRNRRQEGTTLEDGEGQHPSPPDHRLGPTHPQPNLTPIHHQPTVACTLSNRLWGWSLRRV</sequence>
<evidence type="ECO:0000313" key="2">
    <source>
        <dbReference type="Proteomes" id="UP000245626"/>
    </source>
</evidence>